<feature type="transmembrane region" description="Helical" evidence="2">
    <location>
        <begin position="661"/>
        <end position="682"/>
    </location>
</feature>
<feature type="transmembrane region" description="Helical" evidence="2">
    <location>
        <begin position="817"/>
        <end position="835"/>
    </location>
</feature>
<dbReference type="Proteomes" id="UP000306102">
    <property type="component" value="Unassembled WGS sequence"/>
</dbReference>
<feature type="compositionally biased region" description="Acidic residues" evidence="1">
    <location>
        <begin position="8"/>
        <end position="28"/>
    </location>
</feature>
<comment type="caution">
    <text evidence="3">The sequence shown here is derived from an EMBL/GenBank/DDBJ whole genome shotgun (WGS) entry which is preliminary data.</text>
</comment>
<feature type="transmembrane region" description="Helical" evidence="2">
    <location>
        <begin position="785"/>
        <end position="805"/>
    </location>
</feature>
<keyword evidence="2" id="KW-1133">Transmembrane helix</keyword>
<name>A0A4S4DB08_CAMSN</name>
<accession>A0A4S4DB08</accession>
<dbReference type="PANTHER" id="PTHR38937">
    <property type="entry name" value="MEMBRANE PROTEIN OF ER BODY-LIKE PROTEIN"/>
    <property type="match status" value="1"/>
</dbReference>
<reference evidence="3 4" key="1">
    <citation type="journal article" date="2018" name="Proc. Natl. Acad. Sci. U.S.A.">
        <title>Draft genome sequence of Camellia sinensis var. sinensis provides insights into the evolution of the tea genome and tea quality.</title>
        <authorList>
            <person name="Wei C."/>
            <person name="Yang H."/>
            <person name="Wang S."/>
            <person name="Zhao J."/>
            <person name="Liu C."/>
            <person name="Gao L."/>
            <person name="Xia E."/>
            <person name="Lu Y."/>
            <person name="Tai Y."/>
            <person name="She G."/>
            <person name="Sun J."/>
            <person name="Cao H."/>
            <person name="Tong W."/>
            <person name="Gao Q."/>
            <person name="Li Y."/>
            <person name="Deng W."/>
            <person name="Jiang X."/>
            <person name="Wang W."/>
            <person name="Chen Q."/>
            <person name="Zhang S."/>
            <person name="Li H."/>
            <person name="Wu J."/>
            <person name="Wang P."/>
            <person name="Li P."/>
            <person name="Shi C."/>
            <person name="Zheng F."/>
            <person name="Jian J."/>
            <person name="Huang B."/>
            <person name="Shan D."/>
            <person name="Shi M."/>
            <person name="Fang C."/>
            <person name="Yue Y."/>
            <person name="Li F."/>
            <person name="Li D."/>
            <person name="Wei S."/>
            <person name="Han B."/>
            <person name="Jiang C."/>
            <person name="Yin Y."/>
            <person name="Xia T."/>
            <person name="Zhang Z."/>
            <person name="Bennetzen J.L."/>
            <person name="Zhao S."/>
            <person name="Wan X."/>
        </authorList>
    </citation>
    <scope>NUCLEOTIDE SEQUENCE [LARGE SCALE GENOMIC DNA]</scope>
    <source>
        <strain evidence="4">cv. Shuchazao</strain>
        <tissue evidence="3">Leaf</tissue>
    </source>
</reference>
<feature type="transmembrane region" description="Helical" evidence="2">
    <location>
        <begin position="749"/>
        <end position="773"/>
    </location>
</feature>
<feature type="region of interest" description="Disordered" evidence="1">
    <location>
        <begin position="1"/>
        <end position="30"/>
    </location>
</feature>
<gene>
    <name evidence="3" type="ORF">TEA_017797</name>
</gene>
<feature type="compositionally biased region" description="Basic and acidic residues" evidence="1">
    <location>
        <begin position="131"/>
        <end position="144"/>
    </location>
</feature>
<sequence length="869" mass="95700">MEKTEQWQQEEEVEETEEEEEEEEEEEGATVALLGQQWEKYVTAVEEDEVAALALQGQQWEEEEEKVDAVALQGRRPRRLTTTTAIEVSDASKIDLMLPSSEPANADGGEFQEQDTNHVVELVLDSPERSKKSVYSDKVQEKSGIKASASEKNPRDDRLVDDSFSGFRPLPSEKSFKEHKTNNFFSDVTVAHDDIEQIKDSDQEFTELDVERILEKQDTHDLYCPNCNSCITRRVILRKRKRKIRISDEDLKRNKLETVVPPEIVDAIPSDATNDQGLTPAADEYNRVREPEIFRCLSCLSCFIPTESDRVAGVEENIVGAVKREDTSPPESVGAQGLVKSSIAEPQEVGDDIVPSSTQSPKLIGEVIADVGDKLDDVTRKSRVKYPTVYADWWMFCLTSDTEGAALDHPELVTVNQSDSSSFSNEMVSNEEIDRRATQISGRAPVHTEEPVAIESITSDDKDLTLLSPQPVSVLGKSDINETVLKRNKLETVVPPKRADLSTLSVVEDKTVEAKLSGNGMAHLSVAVLSHALTPLNITSVQQDADYSSGVAQHADIGTKVDISIEEPLKADTDVVSLSVQDDLLIQDRQVSITNDSKDMPEKSIAAGSDTIIIVKEEPVEPAAPPQEAQDIITSAETEVSAPTEIAKARRFPGLEIMKSILYGGLIESITSLGVVSSAAGADATTLNILALALANLIGGFFLIGHQLWELKNENSGVTSNQATEGESDQVTQQQEDRYQELLGRRENFWLHAPVTLLSFLIVGSLPPVIYAFTFRKSNNSDFKLIAVAVASLLCIILLAIGKAYIQRPPKAYIKTVVYYVIMGFMASGVSYAAADLIKMLLEKLGWFDSDLLLTLPETTTKQPGWGSY</sequence>
<feature type="compositionally biased region" description="Basic and acidic residues" evidence="1">
    <location>
        <begin position="152"/>
        <end position="161"/>
    </location>
</feature>
<keyword evidence="4" id="KW-1185">Reference proteome</keyword>
<dbReference type="EMBL" id="SDRB02012143">
    <property type="protein sequence ID" value="THF98725.1"/>
    <property type="molecule type" value="Genomic_DNA"/>
</dbReference>
<evidence type="ECO:0008006" key="5">
    <source>
        <dbReference type="Google" id="ProtNLM"/>
    </source>
</evidence>
<keyword evidence="2" id="KW-0472">Membrane</keyword>
<dbReference type="STRING" id="542762.A0A4S4DB08"/>
<evidence type="ECO:0000256" key="2">
    <source>
        <dbReference type="SAM" id="Phobius"/>
    </source>
</evidence>
<feature type="transmembrane region" description="Helical" evidence="2">
    <location>
        <begin position="689"/>
        <end position="709"/>
    </location>
</feature>
<evidence type="ECO:0000256" key="1">
    <source>
        <dbReference type="SAM" id="MobiDB-lite"/>
    </source>
</evidence>
<keyword evidence="2" id="KW-0812">Transmembrane</keyword>
<feature type="region of interest" description="Disordered" evidence="1">
    <location>
        <begin position="131"/>
        <end position="164"/>
    </location>
</feature>
<organism evidence="3 4">
    <name type="scientific">Camellia sinensis var. sinensis</name>
    <name type="common">China tea</name>
    <dbReference type="NCBI Taxonomy" id="542762"/>
    <lineage>
        <taxon>Eukaryota</taxon>
        <taxon>Viridiplantae</taxon>
        <taxon>Streptophyta</taxon>
        <taxon>Embryophyta</taxon>
        <taxon>Tracheophyta</taxon>
        <taxon>Spermatophyta</taxon>
        <taxon>Magnoliopsida</taxon>
        <taxon>eudicotyledons</taxon>
        <taxon>Gunneridae</taxon>
        <taxon>Pentapetalae</taxon>
        <taxon>asterids</taxon>
        <taxon>Ericales</taxon>
        <taxon>Theaceae</taxon>
        <taxon>Camellia</taxon>
    </lineage>
</organism>
<dbReference type="PANTHER" id="PTHR38937:SF2">
    <property type="entry name" value="MEMBRANE PROTEIN OF ER BODY-LIKE PROTEIN ISOFORM X1"/>
    <property type="match status" value="1"/>
</dbReference>
<protein>
    <recommendedName>
        <fullName evidence="5">Membrane protein of ER body-like protein</fullName>
    </recommendedName>
</protein>
<dbReference type="InterPro" id="IPR052843">
    <property type="entry name" value="ER_body_metal_sequester"/>
</dbReference>
<dbReference type="AlphaFoldDB" id="A0A4S4DB08"/>
<proteinExistence type="predicted"/>
<evidence type="ECO:0000313" key="3">
    <source>
        <dbReference type="EMBL" id="THF98725.1"/>
    </source>
</evidence>
<evidence type="ECO:0000313" key="4">
    <source>
        <dbReference type="Proteomes" id="UP000306102"/>
    </source>
</evidence>